<dbReference type="SUPFAM" id="SSF49265">
    <property type="entry name" value="Fibronectin type III"/>
    <property type="match status" value="1"/>
</dbReference>
<dbReference type="SUPFAM" id="SSF48726">
    <property type="entry name" value="Immunoglobulin"/>
    <property type="match status" value="1"/>
</dbReference>
<proteinExistence type="predicted"/>
<dbReference type="PANTHER" id="PTHR13817:SF166">
    <property type="entry name" value="NEURONAL IGCAM-RELATED"/>
    <property type="match status" value="1"/>
</dbReference>
<reference evidence="4 5" key="1">
    <citation type="journal article" date="2019" name="Sci. Rep.">
        <title>Orb-weaving spider Araneus ventricosus genome elucidates the spidroin gene catalogue.</title>
        <authorList>
            <person name="Kono N."/>
            <person name="Nakamura H."/>
            <person name="Ohtoshi R."/>
            <person name="Moran D.A.P."/>
            <person name="Shinohara A."/>
            <person name="Yoshida Y."/>
            <person name="Fujiwara M."/>
            <person name="Mori M."/>
            <person name="Tomita M."/>
            <person name="Arakawa K."/>
        </authorList>
    </citation>
    <scope>NUCLEOTIDE SEQUENCE [LARGE SCALE GENOMIC DNA]</scope>
</reference>
<evidence type="ECO:0000313" key="4">
    <source>
        <dbReference type="EMBL" id="GBO45105.1"/>
    </source>
</evidence>
<dbReference type="PANTHER" id="PTHR13817">
    <property type="entry name" value="TITIN"/>
    <property type="match status" value="1"/>
</dbReference>
<comment type="caution">
    <text evidence="4">The sequence shown here is derived from an EMBL/GenBank/DDBJ whole genome shotgun (WGS) entry which is preliminary data.</text>
</comment>
<keyword evidence="5" id="KW-1185">Reference proteome</keyword>
<organism evidence="4 5">
    <name type="scientific">Araneus ventricosus</name>
    <name type="common">Orbweaver spider</name>
    <name type="synonym">Epeira ventricosa</name>
    <dbReference type="NCBI Taxonomy" id="182803"/>
    <lineage>
        <taxon>Eukaryota</taxon>
        <taxon>Metazoa</taxon>
        <taxon>Ecdysozoa</taxon>
        <taxon>Arthropoda</taxon>
        <taxon>Chelicerata</taxon>
        <taxon>Arachnida</taxon>
        <taxon>Araneae</taxon>
        <taxon>Araneomorphae</taxon>
        <taxon>Entelegynae</taxon>
        <taxon>Araneoidea</taxon>
        <taxon>Araneidae</taxon>
        <taxon>Araneus</taxon>
    </lineage>
</organism>
<accession>A0A4Y2X5V3</accession>
<feature type="region of interest" description="Disordered" evidence="2">
    <location>
        <begin position="141"/>
        <end position="171"/>
    </location>
</feature>
<dbReference type="Pfam" id="PF07679">
    <property type="entry name" value="I-set"/>
    <property type="match status" value="1"/>
</dbReference>
<feature type="domain" description="Fibronectin type-III" evidence="3">
    <location>
        <begin position="54"/>
        <end position="151"/>
    </location>
</feature>
<evidence type="ECO:0000259" key="3">
    <source>
        <dbReference type="PROSITE" id="PS50853"/>
    </source>
</evidence>
<dbReference type="GO" id="GO:0030154">
    <property type="term" value="P:cell differentiation"/>
    <property type="evidence" value="ECO:0007669"/>
    <property type="project" value="UniProtKB-ARBA"/>
</dbReference>
<dbReference type="OrthoDB" id="5982258at2759"/>
<dbReference type="InterPro" id="IPR036116">
    <property type="entry name" value="FN3_sf"/>
</dbReference>
<dbReference type="InterPro" id="IPR050964">
    <property type="entry name" value="Striated_Muscle_Regulatory"/>
</dbReference>
<dbReference type="Pfam" id="PF00041">
    <property type="entry name" value="fn3"/>
    <property type="match status" value="1"/>
</dbReference>
<name>A0A4Y2X5V3_ARAVE</name>
<feature type="non-terminal residue" evidence="4">
    <location>
        <position position="1"/>
    </location>
</feature>
<dbReference type="Proteomes" id="UP000499080">
    <property type="component" value="Unassembled WGS sequence"/>
</dbReference>
<evidence type="ECO:0000313" key="5">
    <source>
        <dbReference type="Proteomes" id="UP000499080"/>
    </source>
</evidence>
<dbReference type="InterPro" id="IPR013098">
    <property type="entry name" value="Ig_I-set"/>
</dbReference>
<evidence type="ECO:0000256" key="1">
    <source>
        <dbReference type="ARBA" id="ARBA00022737"/>
    </source>
</evidence>
<dbReference type="AlphaFoldDB" id="A0A4Y2X5V3"/>
<dbReference type="PROSITE" id="PS50853">
    <property type="entry name" value="FN3"/>
    <property type="match status" value="1"/>
</dbReference>
<dbReference type="SMART" id="SM00060">
    <property type="entry name" value="FN3"/>
    <property type="match status" value="1"/>
</dbReference>
<dbReference type="EMBL" id="BGPR01072113">
    <property type="protein sequence ID" value="GBO45105.1"/>
    <property type="molecule type" value="Genomic_DNA"/>
</dbReference>
<dbReference type="Gene3D" id="2.60.40.10">
    <property type="entry name" value="Immunoglobulins"/>
    <property type="match status" value="2"/>
</dbReference>
<dbReference type="InterPro" id="IPR036179">
    <property type="entry name" value="Ig-like_dom_sf"/>
</dbReference>
<keyword evidence="1" id="KW-0677">Repeat</keyword>
<dbReference type="InterPro" id="IPR003961">
    <property type="entry name" value="FN3_dom"/>
</dbReference>
<dbReference type="CDD" id="cd00063">
    <property type="entry name" value="FN3"/>
    <property type="match status" value="1"/>
</dbReference>
<evidence type="ECO:0000256" key="2">
    <source>
        <dbReference type="SAM" id="MobiDB-lite"/>
    </source>
</evidence>
<gene>
    <name evidence="4" type="ORF">AVEN_111892_1</name>
</gene>
<protein>
    <recommendedName>
        <fullName evidence="3">Fibronectin type-III domain-containing protein</fullName>
    </recommendedName>
</protein>
<dbReference type="InterPro" id="IPR013783">
    <property type="entry name" value="Ig-like_fold"/>
</dbReference>
<sequence>YSIKESSAKMQTLSELRVTNSSRSDTGIYTCSATSDIGADEAVIKLIVQGIPDAPSNVTVMNITSRSFSLHWEVTDNGNSHITGSIVQYQTHSADTEWNGQTSQLIVSSAETVATLRGLTPITSYYVRIIAENSLGKSKPSEVLEVSTEEEEGSTIEDIPFSQEVPALEIQ</sequence>
<dbReference type="GO" id="GO:0009653">
    <property type="term" value="P:anatomical structure morphogenesis"/>
    <property type="evidence" value="ECO:0007669"/>
    <property type="project" value="UniProtKB-ARBA"/>
</dbReference>